<name>A0ABQ5GCH8_9ASTR</name>
<accession>A0ABQ5GCH8</accession>
<reference evidence="2" key="1">
    <citation type="journal article" date="2022" name="Int. J. Mol. Sci.">
        <title>Draft Genome of Tanacetum Coccineum: Genomic Comparison of Closely Related Tanacetum-Family Plants.</title>
        <authorList>
            <person name="Yamashiro T."/>
            <person name="Shiraishi A."/>
            <person name="Nakayama K."/>
            <person name="Satake H."/>
        </authorList>
    </citation>
    <scope>NUCLEOTIDE SEQUENCE</scope>
</reference>
<organism evidence="2 3">
    <name type="scientific">Tanacetum coccineum</name>
    <dbReference type="NCBI Taxonomy" id="301880"/>
    <lineage>
        <taxon>Eukaryota</taxon>
        <taxon>Viridiplantae</taxon>
        <taxon>Streptophyta</taxon>
        <taxon>Embryophyta</taxon>
        <taxon>Tracheophyta</taxon>
        <taxon>Spermatophyta</taxon>
        <taxon>Magnoliopsida</taxon>
        <taxon>eudicotyledons</taxon>
        <taxon>Gunneridae</taxon>
        <taxon>Pentapetalae</taxon>
        <taxon>asterids</taxon>
        <taxon>campanulids</taxon>
        <taxon>Asterales</taxon>
        <taxon>Asteraceae</taxon>
        <taxon>Asteroideae</taxon>
        <taxon>Anthemideae</taxon>
        <taxon>Anthemidinae</taxon>
        <taxon>Tanacetum</taxon>
    </lineage>
</organism>
<feature type="compositionally biased region" description="Low complexity" evidence="1">
    <location>
        <begin position="69"/>
        <end position="78"/>
    </location>
</feature>
<sequence>MTTPRLTPFLATTPRARVFALFVIISNSDDDITTLLGRPASPSPDRTPTLYSYLLDSGDDSSDEDLSETAELLHTQTA</sequence>
<keyword evidence="3" id="KW-1185">Reference proteome</keyword>
<evidence type="ECO:0000313" key="3">
    <source>
        <dbReference type="Proteomes" id="UP001151760"/>
    </source>
</evidence>
<reference evidence="2" key="2">
    <citation type="submission" date="2022-01" db="EMBL/GenBank/DDBJ databases">
        <authorList>
            <person name="Yamashiro T."/>
            <person name="Shiraishi A."/>
            <person name="Satake H."/>
            <person name="Nakayama K."/>
        </authorList>
    </citation>
    <scope>NUCLEOTIDE SEQUENCE</scope>
</reference>
<feature type="region of interest" description="Disordered" evidence="1">
    <location>
        <begin position="57"/>
        <end position="78"/>
    </location>
</feature>
<gene>
    <name evidence="2" type="ORF">Tco_1031863</name>
</gene>
<evidence type="ECO:0000313" key="2">
    <source>
        <dbReference type="EMBL" id="GJT72577.1"/>
    </source>
</evidence>
<dbReference type="EMBL" id="BQNB010018271">
    <property type="protein sequence ID" value="GJT72577.1"/>
    <property type="molecule type" value="Genomic_DNA"/>
</dbReference>
<proteinExistence type="predicted"/>
<evidence type="ECO:0000256" key="1">
    <source>
        <dbReference type="SAM" id="MobiDB-lite"/>
    </source>
</evidence>
<feature type="compositionally biased region" description="Acidic residues" evidence="1">
    <location>
        <begin position="57"/>
        <end position="68"/>
    </location>
</feature>
<dbReference type="Proteomes" id="UP001151760">
    <property type="component" value="Unassembled WGS sequence"/>
</dbReference>
<comment type="caution">
    <text evidence="2">The sequence shown here is derived from an EMBL/GenBank/DDBJ whole genome shotgun (WGS) entry which is preliminary data.</text>
</comment>
<protein>
    <submittedName>
        <fullName evidence="2">Uncharacterized protein</fullName>
    </submittedName>
</protein>